<name>A0A6C8WF84_SALET</name>
<sequence>MLLAFYSGKDYSELKLLTLQAVACGNVLSLLLESNLEVDDGRFAVSSLMIAREPHHGVMLNTGLLPFRKRGASYQMTRRCKAFLCLK</sequence>
<dbReference type="Proteomes" id="UP000037308">
    <property type="component" value="Unassembled WGS sequence"/>
</dbReference>
<dbReference type="AlphaFoldDB" id="A0A6C8WF84"/>
<evidence type="ECO:0000313" key="1">
    <source>
        <dbReference type="EMBL" id="KNW77285.1"/>
    </source>
</evidence>
<reference evidence="1 2" key="1">
    <citation type="submission" date="2015-07" db="EMBL/GenBank/DDBJ databases">
        <title>Salmonella Phenotype vs. Genotype.</title>
        <authorList>
            <person name="McDermott P."/>
            <person name="Zhao S."/>
            <person name="Li C."/>
            <person name="Tyson G."/>
            <person name="Lam C."/>
        </authorList>
    </citation>
    <scope>NUCLEOTIDE SEQUENCE [LARGE SCALE GENOMIC DNA]</scope>
    <source>
        <strain evidence="1 2">CVM N51305</strain>
    </source>
</reference>
<gene>
    <name evidence="1" type="ORF">AEX30_05730</name>
</gene>
<organism evidence="1 2">
    <name type="scientific">Salmonella enterica subsp. enterica serovar Johannesburg</name>
    <dbReference type="NCBI Taxonomy" id="913076"/>
    <lineage>
        <taxon>Bacteria</taxon>
        <taxon>Pseudomonadati</taxon>
        <taxon>Pseudomonadota</taxon>
        <taxon>Gammaproteobacteria</taxon>
        <taxon>Enterobacterales</taxon>
        <taxon>Enterobacteriaceae</taxon>
        <taxon>Salmonella</taxon>
    </lineage>
</organism>
<comment type="caution">
    <text evidence="1">The sequence shown here is derived from an EMBL/GenBank/DDBJ whole genome shotgun (WGS) entry which is preliminary data.</text>
</comment>
<protein>
    <submittedName>
        <fullName evidence="1">Uncharacterized protein</fullName>
    </submittedName>
</protein>
<evidence type="ECO:0000313" key="2">
    <source>
        <dbReference type="Proteomes" id="UP000037308"/>
    </source>
</evidence>
<accession>A0A6C8WF84</accession>
<proteinExistence type="predicted"/>
<dbReference type="EMBL" id="LHOL01000007">
    <property type="protein sequence ID" value="KNW77285.1"/>
    <property type="molecule type" value="Genomic_DNA"/>
</dbReference>